<feature type="compositionally biased region" description="Basic and acidic residues" evidence="1">
    <location>
        <begin position="97"/>
        <end position="108"/>
    </location>
</feature>
<evidence type="ECO:0000313" key="2">
    <source>
        <dbReference type="EMBL" id="GEA80316.1"/>
    </source>
</evidence>
<evidence type="ECO:0000256" key="1">
    <source>
        <dbReference type="SAM" id="MobiDB-lite"/>
    </source>
</evidence>
<gene>
    <name evidence="2" type="ORF">CUD01_07600</name>
</gene>
<feature type="region of interest" description="Disordered" evidence="1">
    <location>
        <begin position="76"/>
        <end position="114"/>
    </location>
</feature>
<organism evidence="2 3">
    <name type="scientific">Cellulomonas uda</name>
    <dbReference type="NCBI Taxonomy" id="1714"/>
    <lineage>
        <taxon>Bacteria</taxon>
        <taxon>Bacillati</taxon>
        <taxon>Actinomycetota</taxon>
        <taxon>Actinomycetes</taxon>
        <taxon>Micrococcales</taxon>
        <taxon>Cellulomonadaceae</taxon>
        <taxon>Cellulomonas</taxon>
    </lineage>
</organism>
<keyword evidence="3" id="KW-1185">Reference proteome</keyword>
<feature type="compositionally biased region" description="Pro residues" evidence="1">
    <location>
        <begin position="20"/>
        <end position="30"/>
    </location>
</feature>
<dbReference type="Proteomes" id="UP000315842">
    <property type="component" value="Unassembled WGS sequence"/>
</dbReference>
<dbReference type="InterPro" id="IPR043755">
    <property type="entry name" value="DUF5701"/>
</dbReference>
<dbReference type="Pfam" id="PF18959">
    <property type="entry name" value="DUF5701"/>
    <property type="match status" value="1"/>
</dbReference>
<accession>A0A4Y3K9D2</accession>
<proteinExistence type="predicted"/>
<dbReference type="AlphaFoldDB" id="A0A4Y3K9D2"/>
<name>A0A4Y3K9D2_CELUD</name>
<evidence type="ECO:0000313" key="3">
    <source>
        <dbReference type="Proteomes" id="UP000315842"/>
    </source>
</evidence>
<sequence>MPAPTPTTNPTTSPTSPSASPVPPASPAPATPAAHPARAAHELPSLREQAERLVALGVADLAGIAPDDLRALAHAADPADPTEPTGPADPASPDSADDSHHREPDEARPGGLLVLPPTLVPVSALAPLLRRGERAGFVVEDMTDVDEFAPIAGLDVPAEPYVLVGLDRGDDLASWSPDEAADELARRARTPLTLSEGVQWVLQAPDVLERNHCFMTIGSRRVTPRGGLDARTPAVWISNGTGRDGRERRDAPKVGWCWARNRHTWLGFASATSRETLVR</sequence>
<dbReference type="EMBL" id="BJLP01000008">
    <property type="protein sequence ID" value="GEA80316.1"/>
    <property type="molecule type" value="Genomic_DNA"/>
</dbReference>
<feature type="compositionally biased region" description="Low complexity" evidence="1">
    <location>
        <begin position="8"/>
        <end position="19"/>
    </location>
</feature>
<protein>
    <submittedName>
        <fullName evidence="2">Uncharacterized protein</fullName>
    </submittedName>
</protein>
<comment type="caution">
    <text evidence="2">The sequence shown here is derived from an EMBL/GenBank/DDBJ whole genome shotgun (WGS) entry which is preliminary data.</text>
</comment>
<dbReference type="RefSeq" id="WP_244937644.1">
    <property type="nucleotide sequence ID" value="NZ_BJLP01000008.1"/>
</dbReference>
<feature type="region of interest" description="Disordered" evidence="1">
    <location>
        <begin position="1"/>
        <end position="46"/>
    </location>
</feature>
<reference evidence="2 3" key="1">
    <citation type="submission" date="2019-06" db="EMBL/GenBank/DDBJ databases">
        <title>Whole genome shotgun sequence of Cellulomonas uda NBRC 3747.</title>
        <authorList>
            <person name="Hosoyama A."/>
            <person name="Uohara A."/>
            <person name="Ohji S."/>
            <person name="Ichikawa N."/>
        </authorList>
    </citation>
    <scope>NUCLEOTIDE SEQUENCE [LARGE SCALE GENOMIC DNA]</scope>
    <source>
        <strain evidence="2 3">NBRC 3747</strain>
    </source>
</reference>